<dbReference type="InterPro" id="IPR036163">
    <property type="entry name" value="HMA_dom_sf"/>
</dbReference>
<feature type="compositionally biased region" description="Basic residues" evidence="2">
    <location>
        <begin position="80"/>
        <end position="95"/>
    </location>
</feature>
<dbReference type="GO" id="GO:0009626">
    <property type="term" value="P:plant-type hypersensitive response"/>
    <property type="evidence" value="ECO:0007669"/>
    <property type="project" value="UniProtKB-KW"/>
</dbReference>
<dbReference type="OrthoDB" id="689350at2759"/>
<feature type="compositionally biased region" description="Low complexity" evidence="2">
    <location>
        <begin position="25"/>
        <end position="48"/>
    </location>
</feature>
<feature type="compositionally biased region" description="Basic and acidic residues" evidence="2">
    <location>
        <begin position="96"/>
        <end position="105"/>
    </location>
</feature>
<dbReference type="PANTHER" id="PTHR46119:SF15">
    <property type="entry name" value="PROTEIN SODIUM POTASSIUM ROOT DEFECTIVE 2"/>
    <property type="match status" value="1"/>
</dbReference>
<gene>
    <name evidence="4" type="ORF">STAS_35082</name>
</gene>
<evidence type="ECO:0000259" key="3">
    <source>
        <dbReference type="PROSITE" id="PS50846"/>
    </source>
</evidence>
<organism evidence="4 5">
    <name type="scientific">Striga asiatica</name>
    <name type="common">Asiatic witchweed</name>
    <name type="synonym">Buchnera asiatica</name>
    <dbReference type="NCBI Taxonomy" id="4170"/>
    <lineage>
        <taxon>Eukaryota</taxon>
        <taxon>Viridiplantae</taxon>
        <taxon>Streptophyta</taxon>
        <taxon>Embryophyta</taxon>
        <taxon>Tracheophyta</taxon>
        <taxon>Spermatophyta</taxon>
        <taxon>Magnoliopsida</taxon>
        <taxon>eudicotyledons</taxon>
        <taxon>Gunneridae</taxon>
        <taxon>Pentapetalae</taxon>
        <taxon>asterids</taxon>
        <taxon>lamiids</taxon>
        <taxon>Lamiales</taxon>
        <taxon>Orobanchaceae</taxon>
        <taxon>Buchnereae</taxon>
        <taxon>Striga</taxon>
    </lineage>
</organism>
<dbReference type="PANTHER" id="PTHR46119">
    <property type="entry name" value="OS08G0405700 PROTEIN"/>
    <property type="match status" value="1"/>
</dbReference>
<dbReference type="SUPFAM" id="SSF55008">
    <property type="entry name" value="HMA, heavy metal-associated domain"/>
    <property type="match status" value="1"/>
</dbReference>
<accession>A0A5A7RJ82</accession>
<feature type="region of interest" description="Disordered" evidence="2">
    <location>
        <begin position="20"/>
        <end position="105"/>
    </location>
</feature>
<feature type="compositionally biased region" description="Basic and acidic residues" evidence="2">
    <location>
        <begin position="49"/>
        <end position="61"/>
    </location>
</feature>
<comment type="caution">
    <text evidence="4">The sequence shown here is derived from an EMBL/GenBank/DDBJ whole genome shotgun (WGS) entry which is preliminary data.</text>
</comment>
<evidence type="ECO:0000256" key="2">
    <source>
        <dbReference type="SAM" id="MobiDB-lite"/>
    </source>
</evidence>
<comment type="subcellular location">
    <subcellularLocation>
        <location evidence="1">Membrane</location>
        <topology evidence="1">Peripheral membrane protein</topology>
    </subcellularLocation>
</comment>
<dbReference type="GO" id="GO:0046872">
    <property type="term" value="F:metal ion binding"/>
    <property type="evidence" value="ECO:0007669"/>
    <property type="project" value="InterPro"/>
</dbReference>
<proteinExistence type="predicted"/>
<keyword evidence="5" id="KW-1185">Reference proteome</keyword>
<dbReference type="Proteomes" id="UP000325081">
    <property type="component" value="Unassembled WGS sequence"/>
</dbReference>
<feature type="domain" description="HMA" evidence="3">
    <location>
        <begin position="183"/>
        <end position="249"/>
    </location>
</feature>
<dbReference type="InterPro" id="IPR006121">
    <property type="entry name" value="HMA_dom"/>
</dbReference>
<dbReference type="CDD" id="cd00371">
    <property type="entry name" value="HMA"/>
    <property type="match status" value="1"/>
</dbReference>
<protein>
    <submittedName>
        <fullName evidence="4">Heavy metal transport/detoxification superfamily protein</fullName>
    </submittedName>
</protein>
<dbReference type="EMBL" id="BKCP01013181">
    <property type="protein sequence ID" value="GER57283.1"/>
    <property type="molecule type" value="Genomic_DNA"/>
</dbReference>
<evidence type="ECO:0000313" key="4">
    <source>
        <dbReference type="EMBL" id="GER57283.1"/>
    </source>
</evidence>
<dbReference type="AlphaFoldDB" id="A0A5A7RJ82"/>
<dbReference type="InterPro" id="IPR044526">
    <property type="entry name" value="NAKR1-3"/>
</dbReference>
<dbReference type="Gene3D" id="3.30.70.100">
    <property type="match status" value="1"/>
</dbReference>
<dbReference type="PROSITE" id="PS50846">
    <property type="entry name" value="HMA_2"/>
    <property type="match status" value="1"/>
</dbReference>
<evidence type="ECO:0000313" key="5">
    <source>
        <dbReference type="Proteomes" id="UP000325081"/>
    </source>
</evidence>
<dbReference type="Pfam" id="PF00403">
    <property type="entry name" value="HMA"/>
    <property type="match status" value="1"/>
</dbReference>
<reference evidence="5" key="1">
    <citation type="journal article" date="2019" name="Curr. Biol.">
        <title>Genome Sequence of Striga asiatica Provides Insight into the Evolution of Plant Parasitism.</title>
        <authorList>
            <person name="Yoshida S."/>
            <person name="Kim S."/>
            <person name="Wafula E.K."/>
            <person name="Tanskanen J."/>
            <person name="Kim Y.M."/>
            <person name="Honaas L."/>
            <person name="Yang Z."/>
            <person name="Spallek T."/>
            <person name="Conn C.E."/>
            <person name="Ichihashi Y."/>
            <person name="Cheong K."/>
            <person name="Cui S."/>
            <person name="Der J.P."/>
            <person name="Gundlach H."/>
            <person name="Jiao Y."/>
            <person name="Hori C."/>
            <person name="Ishida J.K."/>
            <person name="Kasahara H."/>
            <person name="Kiba T."/>
            <person name="Kim M.S."/>
            <person name="Koo N."/>
            <person name="Laohavisit A."/>
            <person name="Lee Y.H."/>
            <person name="Lumba S."/>
            <person name="McCourt P."/>
            <person name="Mortimer J.C."/>
            <person name="Mutuku J.M."/>
            <person name="Nomura T."/>
            <person name="Sasaki-Sekimoto Y."/>
            <person name="Seto Y."/>
            <person name="Wang Y."/>
            <person name="Wakatake T."/>
            <person name="Sakakibara H."/>
            <person name="Demura T."/>
            <person name="Yamaguchi S."/>
            <person name="Yoneyama K."/>
            <person name="Manabe R.I."/>
            <person name="Nelson D.C."/>
            <person name="Schulman A.H."/>
            <person name="Timko M.P."/>
            <person name="dePamphilis C.W."/>
            <person name="Choi D."/>
            <person name="Shirasu K."/>
        </authorList>
    </citation>
    <scope>NUCLEOTIDE SEQUENCE [LARGE SCALE GENOMIC DNA]</scope>
    <source>
        <strain evidence="5">cv. UVA1</strain>
    </source>
</reference>
<evidence type="ECO:0000256" key="1">
    <source>
        <dbReference type="ARBA" id="ARBA00004170"/>
    </source>
</evidence>
<dbReference type="GO" id="GO:0016020">
    <property type="term" value="C:membrane"/>
    <property type="evidence" value="ECO:0007669"/>
    <property type="project" value="UniProtKB-SubCell"/>
</dbReference>
<name>A0A5A7RJ82_STRAF</name>
<sequence>MKKIDILCSSQAATAICLSTDEKSPSSTPSSNSTASLLAASAARGGAAIDRHNPILRDPNRTPKPPPPYNSRSDPPAVPKSRKILHTKKKNRKIQLLKENEDDKLPGGSLVRRSWKCMNLGDFISPPGSTRYLLREKGVLDALSLSDFDQNSPVEEIPKDAEKMEEFLFAEKQSSPSPSHAPEQVVVLRVSLHCRGCEKKLRKHLSRMDGVTSYNIDFAAKKVTVNGKITPSGVLTSICKVKNAQLWSPTLSSSSV</sequence>